<dbReference type="PANTHER" id="PTHR46558">
    <property type="entry name" value="TRACRIPTIONAL REGULATORY PROTEIN-RELATED-RELATED"/>
    <property type="match status" value="1"/>
</dbReference>
<dbReference type="PANTHER" id="PTHR46558:SF3">
    <property type="entry name" value="TRANSCRIPTIONAL REGULATOR"/>
    <property type="match status" value="1"/>
</dbReference>
<name>A0ABS4FZL5_9CLOT</name>
<dbReference type="CDD" id="cd00093">
    <property type="entry name" value="HTH_XRE"/>
    <property type="match status" value="1"/>
</dbReference>
<evidence type="ECO:0000256" key="1">
    <source>
        <dbReference type="ARBA" id="ARBA00023125"/>
    </source>
</evidence>
<protein>
    <submittedName>
        <fullName evidence="4">Transcriptional regulator with XRE-family HTH domain</fullName>
    </submittedName>
</protein>
<dbReference type="InterPro" id="IPR010982">
    <property type="entry name" value="Lambda_DNA-bd_dom_sf"/>
</dbReference>
<reference evidence="4 5" key="1">
    <citation type="submission" date="2021-03" db="EMBL/GenBank/DDBJ databases">
        <title>Genomic Encyclopedia of Type Strains, Phase IV (KMG-IV): sequencing the most valuable type-strain genomes for metagenomic binning, comparative biology and taxonomic classification.</title>
        <authorList>
            <person name="Goeker M."/>
        </authorList>
    </citation>
    <scope>NUCLEOTIDE SEQUENCE [LARGE SCALE GENOMIC DNA]</scope>
    <source>
        <strain evidence="4 5">DSM 6139</strain>
    </source>
</reference>
<dbReference type="PROSITE" id="PS50943">
    <property type="entry name" value="HTH_CROC1"/>
    <property type="match status" value="1"/>
</dbReference>
<evidence type="ECO:0000313" key="5">
    <source>
        <dbReference type="Proteomes" id="UP001519271"/>
    </source>
</evidence>
<organism evidence="4 5">
    <name type="scientific">Youngiibacter multivorans</name>
    <dbReference type="NCBI Taxonomy" id="937251"/>
    <lineage>
        <taxon>Bacteria</taxon>
        <taxon>Bacillati</taxon>
        <taxon>Bacillota</taxon>
        <taxon>Clostridia</taxon>
        <taxon>Eubacteriales</taxon>
        <taxon>Clostridiaceae</taxon>
        <taxon>Youngiibacter</taxon>
    </lineage>
</organism>
<keyword evidence="1" id="KW-0238">DNA-binding</keyword>
<evidence type="ECO:0000256" key="2">
    <source>
        <dbReference type="SAM" id="MobiDB-lite"/>
    </source>
</evidence>
<feature type="region of interest" description="Disordered" evidence="2">
    <location>
        <begin position="1"/>
        <end position="20"/>
    </location>
</feature>
<sequence length="230" mass="25901">MSRVGEQLKKAREESGMSMKQLGKKLGVSDSFVNEVEQGRRVVNEALLERFTKVFGKDVTKMGLGSLEASVTNEEPEARRVQVKPKEEYKAPATPVSELWNQAFGDNIKNIPVYDYMMKDPIENRTYAVTGKKIEGHHADKVVAIKVMDDDLIGFRIAKGDLVLCTEVKEIQGTSVLLVEYKGKRMLRKAINLNNGNIMLLSNKNGEKSETMSVKDVKPLMKVFKVEFFI</sequence>
<comment type="caution">
    <text evidence="4">The sequence shown here is derived from an EMBL/GenBank/DDBJ whole genome shotgun (WGS) entry which is preliminary data.</text>
</comment>
<proteinExistence type="predicted"/>
<keyword evidence="5" id="KW-1185">Reference proteome</keyword>
<dbReference type="SUPFAM" id="SSF47413">
    <property type="entry name" value="lambda repressor-like DNA-binding domains"/>
    <property type="match status" value="1"/>
</dbReference>
<dbReference type="InterPro" id="IPR015927">
    <property type="entry name" value="Peptidase_S24_S26A/B/C"/>
</dbReference>
<dbReference type="Pfam" id="PF00717">
    <property type="entry name" value="Peptidase_S24"/>
    <property type="match status" value="1"/>
</dbReference>
<accession>A0ABS4FZL5</accession>
<dbReference type="Gene3D" id="1.10.260.40">
    <property type="entry name" value="lambda repressor-like DNA-binding domains"/>
    <property type="match status" value="1"/>
</dbReference>
<dbReference type="Pfam" id="PF13560">
    <property type="entry name" value="HTH_31"/>
    <property type="match status" value="1"/>
</dbReference>
<dbReference type="EMBL" id="JAGGKC010000001">
    <property type="protein sequence ID" value="MBP1917742.1"/>
    <property type="molecule type" value="Genomic_DNA"/>
</dbReference>
<evidence type="ECO:0000313" key="4">
    <source>
        <dbReference type="EMBL" id="MBP1917742.1"/>
    </source>
</evidence>
<dbReference type="Proteomes" id="UP001519271">
    <property type="component" value="Unassembled WGS sequence"/>
</dbReference>
<dbReference type="InterPro" id="IPR036286">
    <property type="entry name" value="LexA/Signal_pep-like_sf"/>
</dbReference>
<gene>
    <name evidence="4" type="ORF">J2Z34_000205</name>
</gene>
<feature type="domain" description="HTH cro/C1-type" evidence="3">
    <location>
        <begin position="8"/>
        <end position="62"/>
    </location>
</feature>
<dbReference type="Gene3D" id="2.10.109.10">
    <property type="entry name" value="Umud Fragment, subunit A"/>
    <property type="match status" value="1"/>
</dbReference>
<dbReference type="InterPro" id="IPR001387">
    <property type="entry name" value="Cro/C1-type_HTH"/>
</dbReference>
<dbReference type="SMART" id="SM00530">
    <property type="entry name" value="HTH_XRE"/>
    <property type="match status" value="1"/>
</dbReference>
<dbReference type="SUPFAM" id="SSF51306">
    <property type="entry name" value="LexA/Signal peptidase"/>
    <property type="match status" value="1"/>
</dbReference>
<feature type="compositionally biased region" description="Basic and acidic residues" evidence="2">
    <location>
        <begin position="1"/>
        <end position="15"/>
    </location>
</feature>
<dbReference type="RefSeq" id="WP_209457985.1">
    <property type="nucleotide sequence ID" value="NZ_JAGGKC010000001.1"/>
</dbReference>
<evidence type="ECO:0000259" key="3">
    <source>
        <dbReference type="PROSITE" id="PS50943"/>
    </source>
</evidence>